<dbReference type="AlphaFoldDB" id="A0A839XQL8"/>
<dbReference type="InterPro" id="IPR001544">
    <property type="entry name" value="Aminotrans_IV"/>
</dbReference>
<name>A0A839XQL8_9PSEU</name>
<keyword evidence="3" id="KW-1185">Reference proteome</keyword>
<comment type="similarity">
    <text evidence="1">Belongs to the class-IV pyridoxal-phosphate-dependent aminotransferase family.</text>
</comment>
<sequence length="259" mass="28784">MELNGVPATIEQVKALALTNYGHFTSMLVDDGSVRGLSLHLQRLTRDCRTLFGAELDTERVREYVRYALQGLDQPVTVRVTIYDPEMGLGTIGEEAQPQVLVTTREASLAEPAPWRLRAASYRRELPAVKHVGLFGAMHQRRQAQREGYDDVLFLNPDGSISEMATSNVGFIRDGRVIWPRSEWLPGTTMALINQVLDEPISTEPLTLADLPSMDAAFATNAATGIRPVAAIDATEWPTEHKMLQQLRDVYLEIPAETV</sequence>
<dbReference type="Pfam" id="PF01063">
    <property type="entry name" value="Aminotran_4"/>
    <property type="match status" value="1"/>
</dbReference>
<evidence type="ECO:0000256" key="1">
    <source>
        <dbReference type="ARBA" id="ARBA00009320"/>
    </source>
</evidence>
<keyword evidence="2" id="KW-0808">Transferase</keyword>
<keyword evidence="2" id="KW-0032">Aminotransferase</keyword>
<dbReference type="PANTHER" id="PTHR42743:SF2">
    <property type="entry name" value="AMINODEOXYCHORISMATE LYASE"/>
    <property type="match status" value="1"/>
</dbReference>
<protein>
    <submittedName>
        <fullName evidence="2">Branched-subunit amino acid aminotransferase/4-amino-4-deoxychorismate lyase</fullName>
    </submittedName>
</protein>
<dbReference type="RefSeq" id="WP_183779795.1">
    <property type="nucleotide sequence ID" value="NZ_JACIBS010000001.1"/>
</dbReference>
<gene>
    <name evidence="2" type="ORF">FB384_001119</name>
</gene>
<dbReference type="InterPro" id="IPR036038">
    <property type="entry name" value="Aminotransferase-like"/>
</dbReference>
<organism evidence="2 3">
    <name type="scientific">Prauserella sediminis</name>
    <dbReference type="NCBI Taxonomy" id="577680"/>
    <lineage>
        <taxon>Bacteria</taxon>
        <taxon>Bacillati</taxon>
        <taxon>Actinomycetota</taxon>
        <taxon>Actinomycetes</taxon>
        <taxon>Pseudonocardiales</taxon>
        <taxon>Pseudonocardiaceae</taxon>
        <taxon>Prauserella</taxon>
        <taxon>Prauserella salsuginis group</taxon>
    </lineage>
</organism>
<dbReference type="Gene3D" id="3.20.10.10">
    <property type="entry name" value="D-amino Acid Aminotransferase, subunit A, domain 2"/>
    <property type="match status" value="1"/>
</dbReference>
<dbReference type="PANTHER" id="PTHR42743">
    <property type="entry name" value="AMINO-ACID AMINOTRANSFERASE"/>
    <property type="match status" value="1"/>
</dbReference>
<dbReference type="GO" id="GO:0008483">
    <property type="term" value="F:transaminase activity"/>
    <property type="evidence" value="ECO:0007669"/>
    <property type="project" value="UniProtKB-KW"/>
</dbReference>
<reference evidence="2 3" key="1">
    <citation type="submission" date="2020-08" db="EMBL/GenBank/DDBJ databases">
        <title>Sequencing the genomes of 1000 actinobacteria strains.</title>
        <authorList>
            <person name="Klenk H.-P."/>
        </authorList>
    </citation>
    <scope>NUCLEOTIDE SEQUENCE [LARGE SCALE GENOMIC DNA]</scope>
    <source>
        <strain evidence="2 3">DSM 45267</strain>
    </source>
</reference>
<dbReference type="InterPro" id="IPR050571">
    <property type="entry name" value="Class-IV_PLP-Dep_Aminotrnsfr"/>
</dbReference>
<accession>A0A839XQL8</accession>
<dbReference type="GO" id="GO:0008696">
    <property type="term" value="F:4-amino-4-deoxychorismate lyase activity"/>
    <property type="evidence" value="ECO:0007669"/>
    <property type="project" value="TreeGrafter"/>
</dbReference>
<keyword evidence="2" id="KW-0456">Lyase</keyword>
<dbReference type="InterPro" id="IPR043131">
    <property type="entry name" value="BCAT-like_N"/>
</dbReference>
<evidence type="ECO:0000313" key="2">
    <source>
        <dbReference type="EMBL" id="MBB3662215.1"/>
    </source>
</evidence>
<dbReference type="EMBL" id="JACIBS010000001">
    <property type="protein sequence ID" value="MBB3662215.1"/>
    <property type="molecule type" value="Genomic_DNA"/>
</dbReference>
<dbReference type="Proteomes" id="UP000564573">
    <property type="component" value="Unassembled WGS sequence"/>
</dbReference>
<dbReference type="Gene3D" id="3.30.470.10">
    <property type="match status" value="1"/>
</dbReference>
<dbReference type="NCBIfam" id="NF006734">
    <property type="entry name" value="PRK09266.1"/>
    <property type="match status" value="1"/>
</dbReference>
<proteinExistence type="inferred from homology"/>
<dbReference type="SUPFAM" id="SSF56752">
    <property type="entry name" value="D-aminoacid aminotransferase-like PLP-dependent enzymes"/>
    <property type="match status" value="1"/>
</dbReference>
<comment type="caution">
    <text evidence="2">The sequence shown here is derived from an EMBL/GenBank/DDBJ whole genome shotgun (WGS) entry which is preliminary data.</text>
</comment>
<dbReference type="InterPro" id="IPR043132">
    <property type="entry name" value="BCAT-like_C"/>
</dbReference>
<evidence type="ECO:0000313" key="3">
    <source>
        <dbReference type="Proteomes" id="UP000564573"/>
    </source>
</evidence>
<dbReference type="GO" id="GO:0005829">
    <property type="term" value="C:cytosol"/>
    <property type="evidence" value="ECO:0007669"/>
    <property type="project" value="TreeGrafter"/>
</dbReference>
<dbReference type="GO" id="GO:0008153">
    <property type="term" value="P:4-aminobenzoate biosynthetic process"/>
    <property type="evidence" value="ECO:0007669"/>
    <property type="project" value="TreeGrafter"/>
</dbReference>